<dbReference type="InterPro" id="IPR010826">
    <property type="entry name" value="Phlebovirus_G1"/>
</dbReference>
<evidence type="ECO:0000259" key="24">
    <source>
        <dbReference type="Pfam" id="PF07243"/>
    </source>
</evidence>
<evidence type="ECO:0000256" key="20">
    <source>
        <dbReference type="ARBA" id="ARBA00023296"/>
    </source>
</evidence>
<keyword evidence="17" id="KW-1015">Disulfide bond</keyword>
<dbReference type="InterPro" id="IPR043603">
    <property type="entry name" value="Phlebo_G2_C"/>
</dbReference>
<keyword evidence="15 23" id="KW-1133">Transmembrane helix</keyword>
<evidence type="ECO:0000256" key="17">
    <source>
        <dbReference type="ARBA" id="ARBA00023157"/>
    </source>
</evidence>
<evidence type="ECO:0000256" key="4">
    <source>
        <dbReference type="ARBA" id="ARBA00015294"/>
    </source>
</evidence>
<keyword evidence="28" id="KW-1185">Reference proteome</keyword>
<sequence length="907" mass="99338">MMNQVSILMIVAPLVLPQNNQSPGDMLTAGVGQCSQSPPRFPFADPTIKGAKTIQWVDLFNRPKPCYHQVTSSKDCYDELGNVGGSCNGNDSTVMVDDINCQVAVKVGSVRDSPDLCSINGHVLRACSETRASLEWVWWVFMYREGRQVRFLDTLHKKVTHNVMDSRNFHCTNNKTEGCNGDLAYCANHACEPASSCFCTTTMIGITSLVVEGQEIVPTCYGRSLARVNREVTLEAESMQLCTDCKFKCTDEGVKISTFIPEAVSGTICRSPFRMHIVVQNEANIRLPLDMRVTTEEMTITLWFHGNYDPFVNKMTCVYEQSCALITCHFCLERVLNPHCFSWLHWLMILVLILLIVTIIRKVIHILLCVKWALSCLWKLVPRIRKRKKSGADQAERGLLPSGGEATRKMRAALGLTLLATGHCCSTSITSQADIQDCSQGSEGTETCVFNHGVNLHVSPIGQESCYFLQDSKGGHLDHLRIKAKSIQLKCEKQSLYYVPRAVGKCTSVSHCSTVSGCSAKACLEFKANGSLPEWTSEMDHYGWSRCQGIPGCAANGCFYCDDGCLWWREYFTNPKSEVYEIIRCPTWVFEVDLEVVLSNITTHVVLSPGATKAVGSVRLSLEALSAPPEPILGDCFYQLGPVTRLGPCNERGSLSPGKVGELQCPSKESARRADASCFANEAMVRTTVSSAGVSCHFSIVDPGNVGMVLPYKGNGFTILSGKSGIVAHSTSTALLSLNIQLGKLIVKKEKARYKCHAQFVKLTGCYSCMSGATLTILVGSTSDSSEAVLNCPDVNYTTIVVANKVEESVTSTLHLTQSMIDMKCEVVCPSSRTYLDVTGSLLYIPDVDPETRTMSVDVHQNGASFTLNPLGSYKSAILYAGIAIFTLLALSILLPLIRTSVKTKTS</sequence>
<dbReference type="EMBL" id="MT241518">
    <property type="protein sequence ID" value="QPN53434.1"/>
    <property type="molecule type" value="Genomic_RNA"/>
</dbReference>
<dbReference type="GO" id="GO:0016020">
    <property type="term" value="C:membrane"/>
    <property type="evidence" value="ECO:0007669"/>
    <property type="project" value="InterPro"/>
</dbReference>
<evidence type="ECO:0000256" key="21">
    <source>
        <dbReference type="ARBA" id="ARBA00031199"/>
    </source>
</evidence>
<keyword evidence="5" id="KW-1168">Fusion of virus membrane with host membrane</keyword>
<evidence type="ECO:0000256" key="14">
    <source>
        <dbReference type="ARBA" id="ARBA00022870"/>
    </source>
</evidence>
<evidence type="ECO:0000256" key="15">
    <source>
        <dbReference type="ARBA" id="ARBA00022989"/>
    </source>
</evidence>
<name>A0A7U3QRQ1_9VIRU</name>
<evidence type="ECO:0000256" key="6">
    <source>
        <dbReference type="ARBA" id="ARBA00022510"/>
    </source>
</evidence>
<comment type="similarity">
    <text evidence="22">Belongs to the phlebovirus envelope glycoprotein family.</text>
</comment>
<keyword evidence="11" id="KW-1161">Viral attachment to host cell</keyword>
<evidence type="ECO:0000256" key="13">
    <source>
        <dbReference type="ARBA" id="ARBA00022844"/>
    </source>
</evidence>
<keyword evidence="12" id="KW-1040">Host Golgi apparatus</keyword>
<evidence type="ECO:0000256" key="16">
    <source>
        <dbReference type="ARBA" id="ARBA00023136"/>
    </source>
</evidence>
<protein>
    <recommendedName>
        <fullName evidence="4">Envelopment polyprotein</fullName>
    </recommendedName>
    <alternativeName>
        <fullName evidence="21">M polyprotein</fullName>
    </alternativeName>
</protein>
<evidence type="ECO:0000256" key="12">
    <source>
        <dbReference type="ARBA" id="ARBA00022812"/>
    </source>
</evidence>
<dbReference type="GO" id="GO:0019062">
    <property type="term" value="P:virion attachment to host cell"/>
    <property type="evidence" value="ECO:0007669"/>
    <property type="project" value="UniProtKB-KW"/>
</dbReference>
<dbReference type="GO" id="GO:0044178">
    <property type="term" value="C:host cell Golgi membrane"/>
    <property type="evidence" value="ECO:0007669"/>
    <property type="project" value="UniProtKB-SubCell"/>
</dbReference>
<evidence type="ECO:0000256" key="2">
    <source>
        <dbReference type="ARBA" id="ARBA00004482"/>
    </source>
</evidence>
<evidence type="ECO:0000256" key="10">
    <source>
        <dbReference type="ARBA" id="ARBA00022729"/>
    </source>
</evidence>
<proteinExistence type="inferred from homology"/>
<keyword evidence="19" id="KW-1038">Host endoplasmic reticulum</keyword>
<evidence type="ECO:0000256" key="11">
    <source>
        <dbReference type="ARBA" id="ARBA00022804"/>
    </source>
</evidence>
<feature type="transmembrane region" description="Helical" evidence="23">
    <location>
        <begin position="341"/>
        <end position="357"/>
    </location>
</feature>
<evidence type="ECO:0000313" key="27">
    <source>
        <dbReference type="EMBL" id="QPN53434.1"/>
    </source>
</evidence>
<dbReference type="GO" id="GO:0055036">
    <property type="term" value="C:virion membrane"/>
    <property type="evidence" value="ECO:0007669"/>
    <property type="project" value="UniProtKB-SubCell"/>
</dbReference>
<evidence type="ECO:0000256" key="19">
    <source>
        <dbReference type="ARBA" id="ARBA00023184"/>
    </source>
</evidence>
<reference evidence="27 28" key="1">
    <citation type="journal article" date="2021" name="Virus Res.">
        <title>The genomes of Mourilyan virus and Wenzhou shrimp virus 1 of prawns comprise 4 RNA segments.</title>
        <authorList>
            <person name="Cowley J.A."/>
        </authorList>
    </citation>
    <scope>NUCLEOTIDE SEQUENCE [LARGE SCALE GENOMIC DNA]</scope>
    <source>
        <strain evidence="27 28">MoV-AUS-1997</strain>
    </source>
</reference>
<keyword evidence="13" id="KW-0946">Virion</keyword>
<feature type="transmembrane region" description="Helical" evidence="23">
    <location>
        <begin position="877"/>
        <end position="898"/>
    </location>
</feature>
<dbReference type="InterPro" id="IPR009878">
    <property type="entry name" value="Phlebovirus_G2_fusion"/>
</dbReference>
<dbReference type="GO" id="GO:0046718">
    <property type="term" value="P:symbiont entry into host cell"/>
    <property type="evidence" value="ECO:0007669"/>
    <property type="project" value="UniProtKB-KW"/>
</dbReference>
<keyword evidence="18" id="KW-0325">Glycoprotein</keyword>
<dbReference type="Gene3D" id="2.60.98.50">
    <property type="match status" value="1"/>
</dbReference>
<evidence type="ECO:0000256" key="7">
    <source>
        <dbReference type="ARBA" id="ARBA00022581"/>
    </source>
</evidence>
<feature type="domain" description="Phlebovirus glycoprotein G1" evidence="24">
    <location>
        <begin position="172"/>
        <end position="377"/>
    </location>
</feature>
<dbReference type="GO" id="GO:0044167">
    <property type="term" value="C:host cell endoplasmic reticulum membrane"/>
    <property type="evidence" value="ECO:0007669"/>
    <property type="project" value="UniProtKB-SubCell"/>
</dbReference>
<evidence type="ECO:0000256" key="5">
    <source>
        <dbReference type="ARBA" id="ARBA00022506"/>
    </source>
</evidence>
<keyword evidence="8" id="KW-1162">Viral penetration into host cytoplasm</keyword>
<keyword evidence="7" id="KW-0945">Host-virus interaction</keyword>
<dbReference type="Proteomes" id="UP001256165">
    <property type="component" value="Genome"/>
</dbReference>
<evidence type="ECO:0000259" key="25">
    <source>
        <dbReference type="Pfam" id="PF07245"/>
    </source>
</evidence>
<accession>A0A7U3QRQ1</accession>
<comment type="subcellular location">
    <subcellularLocation>
        <location evidence="1">Host Golgi apparatus membrane</location>
        <topology evidence="1">Single-pass type I membrane protein</topology>
    </subcellularLocation>
    <subcellularLocation>
        <location evidence="2">Host endoplasmic reticulum membrane</location>
        <topology evidence="2">Single-pass type I membrane protein</topology>
    </subcellularLocation>
    <subcellularLocation>
        <location evidence="3">Virion membrane</location>
        <topology evidence="3">Single-pass type I membrane protein</topology>
    </subcellularLocation>
</comment>
<keyword evidence="16 23" id="KW-0472">Membrane</keyword>
<dbReference type="Gene3D" id="2.60.40.3770">
    <property type="match status" value="1"/>
</dbReference>
<evidence type="ECO:0000256" key="8">
    <source>
        <dbReference type="ARBA" id="ARBA00022595"/>
    </source>
</evidence>
<dbReference type="GO" id="GO:0039654">
    <property type="term" value="P:fusion of virus membrane with host endosome membrane"/>
    <property type="evidence" value="ECO:0007669"/>
    <property type="project" value="UniProtKB-KW"/>
</dbReference>
<keyword evidence="14" id="KW-1043">Host membrane</keyword>
<evidence type="ECO:0000256" key="3">
    <source>
        <dbReference type="ARBA" id="ARBA00004563"/>
    </source>
</evidence>
<evidence type="ECO:0000256" key="9">
    <source>
        <dbReference type="ARBA" id="ARBA00022692"/>
    </source>
</evidence>
<evidence type="ECO:0000313" key="28">
    <source>
        <dbReference type="Proteomes" id="UP001256165"/>
    </source>
</evidence>
<evidence type="ECO:0000256" key="18">
    <source>
        <dbReference type="ARBA" id="ARBA00023180"/>
    </source>
</evidence>
<dbReference type="Pfam" id="PF19019">
    <property type="entry name" value="Phlebo_G2_C"/>
    <property type="match status" value="1"/>
</dbReference>
<evidence type="ECO:0000256" key="22">
    <source>
        <dbReference type="ARBA" id="ARBA00033745"/>
    </source>
</evidence>
<feature type="domain" description="Phlebovirus glycoprotein G2 fusion" evidence="25">
    <location>
        <begin position="425"/>
        <end position="740"/>
    </location>
</feature>
<evidence type="ECO:0000259" key="26">
    <source>
        <dbReference type="Pfam" id="PF19019"/>
    </source>
</evidence>
<evidence type="ECO:0000256" key="1">
    <source>
        <dbReference type="ARBA" id="ARBA00004244"/>
    </source>
</evidence>
<organism evidence="27 28">
    <name type="scientific">Mourilyan virus</name>
    <dbReference type="NCBI Taxonomy" id="325212"/>
    <lineage>
        <taxon>Viruses</taxon>
        <taxon>Riboviria</taxon>
        <taxon>Orthornavirae</taxon>
        <taxon>Negarnaviricota</taxon>
        <taxon>Polyploviricotina</taxon>
        <taxon>Bunyaviricetes</taxon>
        <taxon>Hareavirales</taxon>
        <taxon>Phenuiviridae</taxon>
        <taxon>Wenrivirus</taxon>
        <taxon>Wenrivirus penaei</taxon>
    </lineage>
</organism>
<dbReference type="Pfam" id="PF07245">
    <property type="entry name" value="Phlebovirus_G2"/>
    <property type="match status" value="1"/>
</dbReference>
<dbReference type="Pfam" id="PF07243">
    <property type="entry name" value="Phlebovirus_G1"/>
    <property type="match status" value="1"/>
</dbReference>
<keyword evidence="10" id="KW-0732">Signal</keyword>
<keyword evidence="9 23" id="KW-0812">Transmembrane</keyword>
<evidence type="ECO:0000256" key="23">
    <source>
        <dbReference type="SAM" id="Phobius"/>
    </source>
</evidence>
<keyword evidence="6" id="KW-1170">Fusion of virus membrane with host endosomal membrane</keyword>
<keyword evidence="20" id="KW-1160">Virus entry into host cell</keyword>
<feature type="domain" description="Phlebovirus glycoprotein G2 C-terminal" evidence="26">
    <location>
        <begin position="755"/>
        <end position="860"/>
    </location>
</feature>